<dbReference type="Gene3D" id="1.10.10.10">
    <property type="entry name" value="Winged helix-like DNA-binding domain superfamily/Winged helix DNA-binding domain"/>
    <property type="match status" value="1"/>
</dbReference>
<dbReference type="InterPro" id="IPR000847">
    <property type="entry name" value="LysR_HTH_N"/>
</dbReference>
<keyword evidence="7" id="KW-1185">Reference proteome</keyword>
<comment type="caution">
    <text evidence="6">The sequence shown here is derived from an EMBL/GenBank/DDBJ whole genome shotgun (WGS) entry which is preliminary data.</text>
</comment>
<evidence type="ECO:0000259" key="5">
    <source>
        <dbReference type="PROSITE" id="PS50931"/>
    </source>
</evidence>
<dbReference type="PANTHER" id="PTHR30419:SF30">
    <property type="entry name" value="LYSR FAMILY TRANSCRIPTIONAL REGULATOR"/>
    <property type="match status" value="1"/>
</dbReference>
<accession>A0A3M2RKR0</accession>
<comment type="similarity">
    <text evidence="1">Belongs to the LysR transcriptional regulatory family.</text>
</comment>
<dbReference type="AlphaFoldDB" id="A0A3M2RKR0"/>
<dbReference type="Proteomes" id="UP000265903">
    <property type="component" value="Unassembled WGS sequence"/>
</dbReference>
<dbReference type="Gene3D" id="3.40.190.290">
    <property type="match status" value="1"/>
</dbReference>
<dbReference type="Pfam" id="PF03466">
    <property type="entry name" value="LysR_substrate"/>
    <property type="match status" value="1"/>
</dbReference>
<dbReference type="InterPro" id="IPR036388">
    <property type="entry name" value="WH-like_DNA-bd_sf"/>
</dbReference>
<dbReference type="CDD" id="cd08440">
    <property type="entry name" value="PBP2_LTTR_like_4"/>
    <property type="match status" value="1"/>
</dbReference>
<evidence type="ECO:0000256" key="4">
    <source>
        <dbReference type="ARBA" id="ARBA00023163"/>
    </source>
</evidence>
<keyword evidence="4" id="KW-0804">Transcription</keyword>
<dbReference type="FunFam" id="1.10.10.10:FF:000001">
    <property type="entry name" value="LysR family transcriptional regulator"/>
    <property type="match status" value="1"/>
</dbReference>
<organism evidence="6 7">
    <name type="scientific">Marinobacter litoralis</name>
    <dbReference type="NCBI Taxonomy" id="187981"/>
    <lineage>
        <taxon>Bacteria</taxon>
        <taxon>Pseudomonadati</taxon>
        <taxon>Pseudomonadota</taxon>
        <taxon>Gammaproteobacteria</taxon>
        <taxon>Pseudomonadales</taxon>
        <taxon>Marinobacteraceae</taxon>
        <taxon>Marinobacter</taxon>
    </lineage>
</organism>
<dbReference type="InterPro" id="IPR005119">
    <property type="entry name" value="LysR_subst-bd"/>
</dbReference>
<dbReference type="GO" id="GO:0003700">
    <property type="term" value="F:DNA-binding transcription factor activity"/>
    <property type="evidence" value="ECO:0007669"/>
    <property type="project" value="InterPro"/>
</dbReference>
<evidence type="ECO:0000256" key="1">
    <source>
        <dbReference type="ARBA" id="ARBA00009437"/>
    </source>
</evidence>
<dbReference type="GO" id="GO:0005829">
    <property type="term" value="C:cytosol"/>
    <property type="evidence" value="ECO:0007669"/>
    <property type="project" value="TreeGrafter"/>
</dbReference>
<dbReference type="PANTHER" id="PTHR30419">
    <property type="entry name" value="HTH-TYPE TRANSCRIPTIONAL REGULATOR YBHD"/>
    <property type="match status" value="1"/>
</dbReference>
<protein>
    <submittedName>
        <fullName evidence="6">HTH-type transcriptional regulator CynR</fullName>
    </submittedName>
</protein>
<dbReference type="InterPro" id="IPR050950">
    <property type="entry name" value="HTH-type_LysR_regulators"/>
</dbReference>
<name>A0A3M2RKR0_9GAMM</name>
<feature type="domain" description="HTH lysR-type" evidence="5">
    <location>
        <begin position="1"/>
        <end position="58"/>
    </location>
</feature>
<dbReference type="RefSeq" id="WP_114333313.1">
    <property type="nucleotide sequence ID" value="NZ_QMDL01000001.1"/>
</dbReference>
<dbReference type="InterPro" id="IPR036390">
    <property type="entry name" value="WH_DNA-bd_sf"/>
</dbReference>
<sequence>MNVKQLRSFLAVAETLSFVIASERLHTSQSALSMAIKGLEESLGGKVFVRTTRSVQLTPEGESLLPLARKLLADWDSVHHELQQRFSLGIGKVSVAAMPSFAINVLPNALKQFRALHPKISVQVHDVINEDVIDMVQIGQVELGIGFKPYPASLAFEPLFNDQFVAIVPPGTLSEREDRVEWEALLEHAFISLQKPSAVQAYLEDSLRDRNLVLKTELEAHQLSTVGKMVATGLGVSVVPALCAPQMKALGAKILKLQDFPIEKPVGLIWHREREQSAATRALYDVLRTVRPLDNQHD</sequence>
<dbReference type="PROSITE" id="PS50931">
    <property type="entry name" value="HTH_LYSR"/>
    <property type="match status" value="1"/>
</dbReference>
<evidence type="ECO:0000256" key="2">
    <source>
        <dbReference type="ARBA" id="ARBA00023015"/>
    </source>
</evidence>
<keyword evidence="2" id="KW-0805">Transcription regulation</keyword>
<dbReference type="OrthoDB" id="646694at2"/>
<evidence type="ECO:0000313" key="7">
    <source>
        <dbReference type="Proteomes" id="UP000265903"/>
    </source>
</evidence>
<keyword evidence="3" id="KW-0238">DNA-binding</keyword>
<dbReference type="GO" id="GO:0003677">
    <property type="term" value="F:DNA binding"/>
    <property type="evidence" value="ECO:0007669"/>
    <property type="project" value="UniProtKB-KW"/>
</dbReference>
<dbReference type="Pfam" id="PF00126">
    <property type="entry name" value="HTH_1"/>
    <property type="match status" value="1"/>
</dbReference>
<reference evidence="6 7" key="1">
    <citation type="submission" date="2018-08" db="EMBL/GenBank/DDBJ databases">
        <title>Whole Genome Sequence of the Moderate Halophilic Marine Bacterium Marinobacter litoralis Sw-45.</title>
        <authorList>
            <person name="Musa H."/>
        </authorList>
    </citation>
    <scope>NUCLEOTIDE SEQUENCE [LARGE SCALE GENOMIC DNA]</scope>
    <source>
        <strain evidence="6 7">Sw-45</strain>
    </source>
</reference>
<evidence type="ECO:0000313" key="6">
    <source>
        <dbReference type="EMBL" id="RMJ05828.1"/>
    </source>
</evidence>
<dbReference type="SUPFAM" id="SSF46785">
    <property type="entry name" value="Winged helix' DNA-binding domain"/>
    <property type="match status" value="1"/>
</dbReference>
<gene>
    <name evidence="6" type="primary">cynR_1</name>
    <name evidence="6" type="ORF">DOQ08_00504</name>
</gene>
<proteinExistence type="inferred from homology"/>
<evidence type="ECO:0000256" key="3">
    <source>
        <dbReference type="ARBA" id="ARBA00023125"/>
    </source>
</evidence>
<dbReference type="SUPFAM" id="SSF53850">
    <property type="entry name" value="Periplasmic binding protein-like II"/>
    <property type="match status" value="1"/>
</dbReference>
<dbReference type="EMBL" id="QMDL01000001">
    <property type="protein sequence ID" value="RMJ05828.1"/>
    <property type="molecule type" value="Genomic_DNA"/>
</dbReference>
<dbReference type="PRINTS" id="PR00039">
    <property type="entry name" value="HTHLYSR"/>
</dbReference>